<dbReference type="EMBL" id="FTOO01000004">
    <property type="protein sequence ID" value="SIS80713.1"/>
    <property type="molecule type" value="Genomic_DNA"/>
</dbReference>
<keyword evidence="2" id="KW-0732">Signal</keyword>
<evidence type="ECO:0008006" key="5">
    <source>
        <dbReference type="Google" id="ProtNLM"/>
    </source>
</evidence>
<proteinExistence type="predicted"/>
<dbReference type="InterPro" id="IPR015943">
    <property type="entry name" value="WD40/YVTN_repeat-like_dom_sf"/>
</dbReference>
<keyword evidence="4" id="KW-1185">Reference proteome</keyword>
<name>A0A1N7M3U8_9BACL</name>
<dbReference type="Gene3D" id="2.130.10.10">
    <property type="entry name" value="YVTN repeat-like/Quinoprotein amine dehydrogenase"/>
    <property type="match status" value="2"/>
</dbReference>
<feature type="chain" id="PRO_5039603598" description="Photosynthesis system II assembly factor Ycf48/Hcf136-like domain-containing protein" evidence="2">
    <location>
        <begin position="28"/>
        <end position="418"/>
    </location>
</feature>
<evidence type="ECO:0000256" key="2">
    <source>
        <dbReference type="SAM" id="SignalP"/>
    </source>
</evidence>
<feature type="region of interest" description="Disordered" evidence="1">
    <location>
        <begin position="29"/>
        <end position="49"/>
    </location>
</feature>
<protein>
    <recommendedName>
        <fullName evidence="5">Photosynthesis system II assembly factor Ycf48/Hcf136-like domain-containing protein</fullName>
    </recommendedName>
</protein>
<feature type="signal peptide" evidence="2">
    <location>
        <begin position="1"/>
        <end position="27"/>
    </location>
</feature>
<dbReference type="STRING" id="252246.SAMN05421799_104203"/>
<dbReference type="AlphaFoldDB" id="A0A1N7M3U8"/>
<dbReference type="CDD" id="cd15482">
    <property type="entry name" value="Sialidase_non-viral"/>
    <property type="match status" value="1"/>
</dbReference>
<dbReference type="SUPFAM" id="SSF110296">
    <property type="entry name" value="Oligoxyloglucan reducing end-specific cellobiohydrolase"/>
    <property type="match status" value="1"/>
</dbReference>
<reference evidence="4" key="1">
    <citation type="submission" date="2017-01" db="EMBL/GenBank/DDBJ databases">
        <authorList>
            <person name="Varghese N."/>
            <person name="Submissions S."/>
        </authorList>
    </citation>
    <scope>NUCLEOTIDE SEQUENCE [LARGE SCALE GENOMIC DNA]</scope>
    <source>
        <strain evidence="4">DSM 16176</strain>
    </source>
</reference>
<evidence type="ECO:0000313" key="4">
    <source>
        <dbReference type="Proteomes" id="UP000186156"/>
    </source>
</evidence>
<sequence>MRRQALARLGMATVVCMLELGLSGCGAARPSPAHADRAHRPASGGQASVASTSRLASQATLDVSALAAMPRIVDAHLNMLTAHTGFLWGYRGARFVMYQTADGGHTWKAAPLPSLPKDEIATYGPGGAHAVAAVFDSPSMWSLVALSGNAAHVWITKDGGRHWRAASLSLPAGAVQFAAGQWMAGRLGWMLFEGSGYGGVAAKYLYRTDNGGNSWQLVASSTGDLPHNGVRTWMSFAPNGKTGLMAVVDDVEKTVDVVETNDGGLHWQPTSIHLPSGITAPPSVELAVSGPGEALELAVSVQLGSASQLLILNAVYGSNWDVAEIGVDNLEAMCASPAGDLGVLEDKSGQQTWLVSPDGGQTWYSQAATGLPASVADAVSLSLSAPTPSALFLTALDAHLTPSFFASLDAGDTWQPLA</sequence>
<evidence type="ECO:0000256" key="1">
    <source>
        <dbReference type="SAM" id="MobiDB-lite"/>
    </source>
</evidence>
<organism evidence="3 4">
    <name type="scientific">Alicyclobacillus vulcanalis</name>
    <dbReference type="NCBI Taxonomy" id="252246"/>
    <lineage>
        <taxon>Bacteria</taxon>
        <taxon>Bacillati</taxon>
        <taxon>Bacillota</taxon>
        <taxon>Bacilli</taxon>
        <taxon>Bacillales</taxon>
        <taxon>Alicyclobacillaceae</taxon>
        <taxon>Alicyclobacillus</taxon>
    </lineage>
</organism>
<dbReference type="RefSeq" id="WP_076346357.1">
    <property type="nucleotide sequence ID" value="NZ_FTOO01000004.1"/>
</dbReference>
<dbReference type="Proteomes" id="UP000186156">
    <property type="component" value="Unassembled WGS sequence"/>
</dbReference>
<dbReference type="OrthoDB" id="501835at2"/>
<evidence type="ECO:0000313" key="3">
    <source>
        <dbReference type="EMBL" id="SIS80713.1"/>
    </source>
</evidence>
<gene>
    <name evidence="3" type="ORF">SAMN05421799_104203</name>
</gene>
<accession>A0A1N7M3U8</accession>